<keyword evidence="2" id="KW-1185">Reference proteome</keyword>
<dbReference type="EMBL" id="LVKB01000068">
    <property type="protein sequence ID" value="ORD96691.1"/>
    <property type="molecule type" value="Genomic_DNA"/>
</dbReference>
<proteinExistence type="predicted"/>
<comment type="caution">
    <text evidence="1">The sequence shown here is derived from an EMBL/GenBank/DDBJ whole genome shotgun (WGS) entry which is preliminary data.</text>
</comment>
<evidence type="ECO:0000313" key="1">
    <source>
        <dbReference type="EMBL" id="ORD96691.1"/>
    </source>
</evidence>
<dbReference type="AlphaFoldDB" id="A0A1X0QA71"/>
<gene>
    <name evidence="1" type="ORF">HERIO_1398</name>
</gene>
<reference evidence="1 2" key="1">
    <citation type="journal article" date="2017" name="Environ. Microbiol.">
        <title>Decay of the glycolytic pathway and adaptation to intranuclear parasitism within Enterocytozoonidae microsporidia.</title>
        <authorList>
            <person name="Wiredu Boakye D."/>
            <person name="Jaroenlak P."/>
            <person name="Prachumwat A."/>
            <person name="Williams T.A."/>
            <person name="Bateman K.S."/>
            <person name="Itsathitphaisarn O."/>
            <person name="Sritunyalucksana K."/>
            <person name="Paszkiewicz K.H."/>
            <person name="Moore K.A."/>
            <person name="Stentiford G.D."/>
            <person name="Williams B.A."/>
        </authorList>
    </citation>
    <scope>NUCLEOTIDE SEQUENCE [LARGE SCALE GENOMIC DNA]</scope>
    <source>
        <strain evidence="1 2">GB1</strain>
    </source>
</reference>
<dbReference type="VEuPathDB" id="MicrosporidiaDB:HERIO_1398"/>
<evidence type="ECO:0000313" key="2">
    <source>
        <dbReference type="Proteomes" id="UP000192356"/>
    </source>
</evidence>
<organism evidence="1 2">
    <name type="scientific">Hepatospora eriocheir</name>
    <dbReference type="NCBI Taxonomy" id="1081669"/>
    <lineage>
        <taxon>Eukaryota</taxon>
        <taxon>Fungi</taxon>
        <taxon>Fungi incertae sedis</taxon>
        <taxon>Microsporidia</taxon>
        <taxon>Hepatosporidae</taxon>
        <taxon>Hepatospora</taxon>
    </lineage>
</organism>
<accession>A0A1X0QA71</accession>
<sequence length="402" mass="47796">MNVILGCTLVSDNNTISNIILEEDDEIKQMIEEYVKSKNFLKKNVPLIIRLLESKYSYVSIDEINSIVRQLNINFKKKQINSEENLDNENCIKDFKKYIHITYNKMLKRFGKLIVKKIKGSGKVKDNLLSLLYLPRYCIDEFLVSLKENQCDISFSNNESLLEIYMDFLSIYEFYKDVIFFYEKLRFLIVPIIKVKERMLNSRIFKSKSVLNSFKFDGIYSPVIKESLCEEVLHCILRMNIRKETSIEDNKKFKNYCKEFSRNVVEIIILIEKYNNSYNNSLTSFTIDSCIFKYIDNNNDSLKKEIQQLNIKLSNHLFIESKRYNTDLYYCMNYFYSLYSNICIPFSFYRERDTVLENNEEVENDQGIVCFDLIIISSRIMKGYCKILLILFNPSLTRYLIS</sequence>
<dbReference type="VEuPathDB" id="MicrosporidiaDB:A0H76_770"/>
<protein>
    <submittedName>
        <fullName evidence="1">Uncharacterized protein</fullName>
    </submittedName>
</protein>
<name>A0A1X0QA71_9MICR</name>
<dbReference type="Proteomes" id="UP000192356">
    <property type="component" value="Unassembled WGS sequence"/>
</dbReference>